<evidence type="ECO:0000256" key="2">
    <source>
        <dbReference type="SAM" id="Phobius"/>
    </source>
</evidence>
<keyword evidence="2" id="KW-1133">Transmembrane helix</keyword>
<accession>A0A0F9UVC5</accession>
<reference evidence="3" key="1">
    <citation type="journal article" date="2015" name="Nature">
        <title>Complex archaea that bridge the gap between prokaryotes and eukaryotes.</title>
        <authorList>
            <person name="Spang A."/>
            <person name="Saw J.H."/>
            <person name="Jorgensen S.L."/>
            <person name="Zaremba-Niedzwiedzka K."/>
            <person name="Martijn J."/>
            <person name="Lind A.E."/>
            <person name="van Eijk R."/>
            <person name="Schleper C."/>
            <person name="Guy L."/>
            <person name="Ettema T.J."/>
        </authorList>
    </citation>
    <scope>NUCLEOTIDE SEQUENCE</scope>
</reference>
<evidence type="ECO:0000313" key="3">
    <source>
        <dbReference type="EMBL" id="KKN96995.1"/>
    </source>
</evidence>
<dbReference type="EMBL" id="LAZR01000061">
    <property type="protein sequence ID" value="KKN96995.1"/>
    <property type="molecule type" value="Genomic_DNA"/>
</dbReference>
<evidence type="ECO:0000256" key="1">
    <source>
        <dbReference type="SAM" id="MobiDB-lite"/>
    </source>
</evidence>
<dbReference type="AlphaFoldDB" id="A0A0F9UVC5"/>
<keyword evidence="2" id="KW-0472">Membrane</keyword>
<dbReference type="InterPro" id="IPR007813">
    <property type="entry name" value="PilN"/>
</dbReference>
<protein>
    <submittedName>
        <fullName evidence="3">Uncharacterized protein</fullName>
    </submittedName>
</protein>
<gene>
    <name evidence="3" type="ORF">LCGC14_0162460</name>
</gene>
<feature type="transmembrane region" description="Helical" evidence="2">
    <location>
        <begin position="21"/>
        <end position="46"/>
    </location>
</feature>
<sequence>MTSPNFIPAHRLAAQQRRRRCRLWIVACIAYAAGLLVASTGGSALWHDDTNALTGRTAATIEQIDHDERATKRLQDKLAVARVMLQANRAVADQPDWSILLAAVADCLDDDVFLTRFDLQPAPKIVPPPRLPQMPGQPWRPPRPTASTATNLVTLVGFGRTQADVSHFVDRLERTGLFDKVKILRTKRRQLLTGVAVAFDLGCLMGEHSPRSRRDLP</sequence>
<proteinExistence type="predicted"/>
<dbReference type="Pfam" id="PF05137">
    <property type="entry name" value="PilN"/>
    <property type="match status" value="1"/>
</dbReference>
<organism evidence="3">
    <name type="scientific">marine sediment metagenome</name>
    <dbReference type="NCBI Taxonomy" id="412755"/>
    <lineage>
        <taxon>unclassified sequences</taxon>
        <taxon>metagenomes</taxon>
        <taxon>ecological metagenomes</taxon>
    </lineage>
</organism>
<keyword evidence="2" id="KW-0812">Transmembrane</keyword>
<name>A0A0F9UVC5_9ZZZZ</name>
<feature type="region of interest" description="Disordered" evidence="1">
    <location>
        <begin position="125"/>
        <end position="144"/>
    </location>
</feature>
<comment type="caution">
    <text evidence="3">The sequence shown here is derived from an EMBL/GenBank/DDBJ whole genome shotgun (WGS) entry which is preliminary data.</text>
</comment>